<accession>A0ABV4F210</accession>
<sequence>MLVRRFAATATILQSRYRTGCVMTDIERRIEQLEQTAAERALVADLSTVTETRIRNAQLADELRLVVAQLRTLRSADVHIA</sequence>
<keyword evidence="2" id="KW-1185">Reference proteome</keyword>
<gene>
    <name evidence="1" type="ORF">ABIF29_003948</name>
</gene>
<reference evidence="1 2" key="1">
    <citation type="submission" date="2024-07" db="EMBL/GenBank/DDBJ databases">
        <title>Genomic Encyclopedia of Type Strains, Phase V (KMG-V): Genome sequencing to study the core and pangenomes of soil and plant-associated prokaryotes.</title>
        <authorList>
            <person name="Whitman W."/>
        </authorList>
    </citation>
    <scope>NUCLEOTIDE SEQUENCE [LARGE SCALE GENOMIC DNA]</scope>
    <source>
        <strain evidence="1 2">USDA 415</strain>
    </source>
</reference>
<evidence type="ECO:0000313" key="2">
    <source>
        <dbReference type="Proteomes" id="UP001565471"/>
    </source>
</evidence>
<comment type="caution">
    <text evidence="1">The sequence shown here is derived from an EMBL/GenBank/DDBJ whole genome shotgun (WGS) entry which is preliminary data.</text>
</comment>
<protein>
    <submittedName>
        <fullName evidence="1">Coiled-coil protein SlyX</fullName>
    </submittedName>
</protein>
<name>A0ABV4F210_BRAEL</name>
<proteinExistence type="predicted"/>
<dbReference type="Proteomes" id="UP001565471">
    <property type="component" value="Unassembled WGS sequence"/>
</dbReference>
<organism evidence="1 2">
    <name type="scientific">Bradyrhizobium elkanii</name>
    <dbReference type="NCBI Taxonomy" id="29448"/>
    <lineage>
        <taxon>Bacteria</taxon>
        <taxon>Pseudomonadati</taxon>
        <taxon>Pseudomonadota</taxon>
        <taxon>Alphaproteobacteria</taxon>
        <taxon>Hyphomicrobiales</taxon>
        <taxon>Nitrobacteraceae</taxon>
        <taxon>Bradyrhizobium</taxon>
    </lineage>
</organism>
<evidence type="ECO:0000313" key="1">
    <source>
        <dbReference type="EMBL" id="MEY9317149.1"/>
    </source>
</evidence>
<dbReference type="EMBL" id="JBGBZA010000002">
    <property type="protein sequence ID" value="MEY9317149.1"/>
    <property type="molecule type" value="Genomic_DNA"/>
</dbReference>